<sequence length="116" mass="12949">MPKFQKTRVEALRPLVTPDLVAAHRDNPRGPHSHELNLVLNFVRGPAFSMDRKPFALVLHPYDEYGLAFMTARGESVEVGPGSVYSSEPEAIHAVFLQRLEAHGLWSDSEGRSQNV</sequence>
<evidence type="ECO:0000313" key="2">
    <source>
        <dbReference type="EMBL" id="GAA4550643.1"/>
    </source>
</evidence>
<dbReference type="Proteomes" id="UP001501598">
    <property type="component" value="Unassembled WGS sequence"/>
</dbReference>
<proteinExistence type="predicted"/>
<name>A0ABP8RW67_9PSEU</name>
<evidence type="ECO:0000313" key="3">
    <source>
        <dbReference type="Proteomes" id="UP001501598"/>
    </source>
</evidence>
<dbReference type="InterPro" id="IPR058713">
    <property type="entry name" value="DMF_alpha_dom"/>
</dbReference>
<reference evidence="3" key="1">
    <citation type="journal article" date="2019" name="Int. J. Syst. Evol. Microbiol.">
        <title>The Global Catalogue of Microorganisms (GCM) 10K type strain sequencing project: providing services to taxonomists for standard genome sequencing and annotation.</title>
        <authorList>
            <consortium name="The Broad Institute Genomics Platform"/>
            <consortium name="The Broad Institute Genome Sequencing Center for Infectious Disease"/>
            <person name="Wu L."/>
            <person name="Ma J."/>
        </authorList>
    </citation>
    <scope>NUCLEOTIDE SEQUENCE [LARGE SCALE GENOMIC DNA]</scope>
    <source>
        <strain evidence="3">JCM 17906</strain>
    </source>
</reference>
<dbReference type="RefSeq" id="WP_345420887.1">
    <property type="nucleotide sequence ID" value="NZ_BAABGT010000060.1"/>
</dbReference>
<organism evidence="2 3">
    <name type="scientific">Pseudonocardia xishanensis</name>
    <dbReference type="NCBI Taxonomy" id="630995"/>
    <lineage>
        <taxon>Bacteria</taxon>
        <taxon>Bacillati</taxon>
        <taxon>Actinomycetota</taxon>
        <taxon>Actinomycetes</taxon>
        <taxon>Pseudonocardiales</taxon>
        <taxon>Pseudonocardiaceae</taxon>
        <taxon>Pseudonocardia</taxon>
    </lineage>
</organism>
<gene>
    <name evidence="2" type="ORF">GCM10023175_41060</name>
</gene>
<accession>A0ABP8RW67</accession>
<keyword evidence="3" id="KW-1185">Reference proteome</keyword>
<protein>
    <recommendedName>
        <fullName evidence="1">N,N-dimethylformamidase alpha subunit domain-containing protein</fullName>
    </recommendedName>
</protein>
<comment type="caution">
    <text evidence="2">The sequence shown here is derived from an EMBL/GenBank/DDBJ whole genome shotgun (WGS) entry which is preliminary data.</text>
</comment>
<evidence type="ECO:0000259" key="1">
    <source>
        <dbReference type="Pfam" id="PF26354"/>
    </source>
</evidence>
<dbReference type="Pfam" id="PF26354">
    <property type="entry name" value="DMF_alpha"/>
    <property type="match status" value="1"/>
</dbReference>
<dbReference type="EMBL" id="BAABGT010000060">
    <property type="protein sequence ID" value="GAA4550643.1"/>
    <property type="molecule type" value="Genomic_DNA"/>
</dbReference>
<feature type="domain" description="N,N-dimethylformamidase alpha subunit" evidence="1">
    <location>
        <begin position="3"/>
        <end position="104"/>
    </location>
</feature>